<keyword evidence="2" id="KW-1185">Reference proteome</keyword>
<proteinExistence type="predicted"/>
<name>A0A2W2HX16_9ACTN</name>
<dbReference type="AlphaFoldDB" id="A0A2W2HX16"/>
<dbReference type="Proteomes" id="UP000248544">
    <property type="component" value="Unassembled WGS sequence"/>
</dbReference>
<evidence type="ECO:0000313" key="2">
    <source>
        <dbReference type="Proteomes" id="UP000248544"/>
    </source>
</evidence>
<sequence length="91" mass="9714">MGMEVVMFDPLFMIPIALTLPGTVYRSHRPARRATIGGGQTLTALVVLLITLRGTTPAQRVKLIAYLPDLPAALSTPTTLPSGSRARSTEP</sequence>
<evidence type="ECO:0000313" key="1">
    <source>
        <dbReference type="EMBL" id="PZG56065.1"/>
    </source>
</evidence>
<organism evidence="1 2">
    <name type="scientific">Spongiactinospora gelatinilytica</name>
    <dbReference type="NCBI Taxonomy" id="2666298"/>
    <lineage>
        <taxon>Bacteria</taxon>
        <taxon>Bacillati</taxon>
        <taxon>Actinomycetota</taxon>
        <taxon>Actinomycetes</taxon>
        <taxon>Streptosporangiales</taxon>
        <taxon>Streptosporangiaceae</taxon>
        <taxon>Spongiactinospora</taxon>
    </lineage>
</organism>
<dbReference type="EMBL" id="POUA01000008">
    <property type="protein sequence ID" value="PZG56065.1"/>
    <property type="molecule type" value="Genomic_DNA"/>
</dbReference>
<protein>
    <submittedName>
        <fullName evidence="1">Uncharacterized protein</fullName>
    </submittedName>
</protein>
<gene>
    <name evidence="1" type="ORF">C1I98_01945</name>
</gene>
<comment type="caution">
    <text evidence="1">The sequence shown here is derived from an EMBL/GenBank/DDBJ whole genome shotgun (WGS) entry which is preliminary data.</text>
</comment>
<accession>A0A2W2HX16</accession>
<reference evidence="1 2" key="1">
    <citation type="submission" date="2018-01" db="EMBL/GenBank/DDBJ databases">
        <title>Draft genome sequence of Sphaerisporangium sp. 7K107.</title>
        <authorList>
            <person name="Sahin N."/>
            <person name="Saygin H."/>
            <person name="Ay H."/>
        </authorList>
    </citation>
    <scope>NUCLEOTIDE SEQUENCE [LARGE SCALE GENOMIC DNA]</scope>
    <source>
        <strain evidence="1 2">7K107</strain>
    </source>
</reference>